<comment type="caution">
    <text evidence="1">The sequence shown here is derived from an EMBL/GenBank/DDBJ whole genome shotgun (WGS) entry which is preliminary data.</text>
</comment>
<evidence type="ECO:0000313" key="1">
    <source>
        <dbReference type="EMBL" id="KAK3245416.1"/>
    </source>
</evidence>
<protein>
    <submittedName>
        <fullName evidence="1">Uncharacterized protein</fullName>
    </submittedName>
</protein>
<gene>
    <name evidence="1" type="ORF">CYMTET_45012</name>
</gene>
<keyword evidence="2" id="KW-1185">Reference proteome</keyword>
<dbReference type="Proteomes" id="UP001190700">
    <property type="component" value="Unassembled WGS sequence"/>
</dbReference>
<proteinExistence type="predicted"/>
<evidence type="ECO:0000313" key="2">
    <source>
        <dbReference type="Proteomes" id="UP001190700"/>
    </source>
</evidence>
<reference evidence="1 2" key="1">
    <citation type="journal article" date="2015" name="Genome Biol. Evol.">
        <title>Comparative Genomics of a Bacterivorous Green Alga Reveals Evolutionary Causalities and Consequences of Phago-Mixotrophic Mode of Nutrition.</title>
        <authorList>
            <person name="Burns J.A."/>
            <person name="Paasch A."/>
            <person name="Narechania A."/>
            <person name="Kim E."/>
        </authorList>
    </citation>
    <scope>NUCLEOTIDE SEQUENCE [LARGE SCALE GENOMIC DNA]</scope>
    <source>
        <strain evidence="1 2">PLY_AMNH</strain>
    </source>
</reference>
<accession>A0AAE0BZ27</accession>
<name>A0AAE0BZ27_9CHLO</name>
<sequence length="250" mass="26204">MGGIDHIEGCTDPRAENYDAAATSDDGSCIYHPKVAPKADVDLFEGAAARVMGGIHHIQGCTDSRAMNYDATATSDDGSCVYYVDASKQKATVDIYEGAAARAMGGIDHIEGCTDPRAENYDAAATSDDGSCIYHSKVAPKVQKWYLFADHDHGGIEDGLTLIMIMTNVDLFEGAAARAMGGINHIAGCTDPRAKNYDAAATSDDGSCIYCRGPGQRRTAIEDFTVKAVKGGEKLPSTGVLCGGVHARAG</sequence>
<organism evidence="1 2">
    <name type="scientific">Cymbomonas tetramitiformis</name>
    <dbReference type="NCBI Taxonomy" id="36881"/>
    <lineage>
        <taxon>Eukaryota</taxon>
        <taxon>Viridiplantae</taxon>
        <taxon>Chlorophyta</taxon>
        <taxon>Pyramimonadophyceae</taxon>
        <taxon>Pyramimonadales</taxon>
        <taxon>Pyramimonadaceae</taxon>
        <taxon>Cymbomonas</taxon>
    </lineage>
</organism>
<dbReference type="AlphaFoldDB" id="A0AAE0BZ27"/>
<dbReference type="EMBL" id="LGRX02030664">
    <property type="protein sequence ID" value="KAK3245416.1"/>
    <property type="molecule type" value="Genomic_DNA"/>
</dbReference>